<protein>
    <recommendedName>
        <fullName evidence="1">Low molecular weight protein antigen 6 PH domain-containing protein</fullName>
    </recommendedName>
</protein>
<feature type="domain" description="Low molecular weight protein antigen 6 PH" evidence="1">
    <location>
        <begin position="61"/>
        <end position="108"/>
    </location>
</feature>
<evidence type="ECO:0000313" key="2">
    <source>
        <dbReference type="EMBL" id="GAA1705946.1"/>
    </source>
</evidence>
<evidence type="ECO:0000313" key="3">
    <source>
        <dbReference type="Proteomes" id="UP001500618"/>
    </source>
</evidence>
<dbReference type="Pfam" id="PF10756">
    <property type="entry name" value="bPH_6"/>
    <property type="match status" value="1"/>
</dbReference>
<accession>A0ABN2IIY1</accession>
<gene>
    <name evidence="2" type="ORF">GCM10009765_64230</name>
</gene>
<organism evidence="2 3">
    <name type="scientific">Fodinicola feengrottensis</name>
    <dbReference type="NCBI Taxonomy" id="435914"/>
    <lineage>
        <taxon>Bacteria</taxon>
        <taxon>Bacillati</taxon>
        <taxon>Actinomycetota</taxon>
        <taxon>Actinomycetes</taxon>
        <taxon>Mycobacteriales</taxon>
        <taxon>Fodinicola</taxon>
    </lineage>
</organism>
<dbReference type="EMBL" id="BAAANY010000031">
    <property type="protein sequence ID" value="GAA1705946.1"/>
    <property type="molecule type" value="Genomic_DNA"/>
</dbReference>
<dbReference type="RefSeq" id="WP_163572709.1">
    <property type="nucleotide sequence ID" value="NZ_BAAANY010000031.1"/>
</dbReference>
<sequence length="134" mass="14638">MPSEQPISPWLLRPRPIQLLPSVATSVVAVALLSWLFGRGLGVLGFILCAVFVARDAIGATVSSDGIRVRGVVRSKLITWRRIERIEAPGNRVSIAGMTWATTLPAPRKGMFGDPDFDSKVAQLRDTWRANLSD</sequence>
<name>A0ABN2IIY1_9ACTN</name>
<comment type="caution">
    <text evidence="2">The sequence shown here is derived from an EMBL/GenBank/DDBJ whole genome shotgun (WGS) entry which is preliminary data.</text>
</comment>
<proteinExistence type="predicted"/>
<keyword evidence="3" id="KW-1185">Reference proteome</keyword>
<evidence type="ECO:0000259" key="1">
    <source>
        <dbReference type="Pfam" id="PF10756"/>
    </source>
</evidence>
<dbReference type="InterPro" id="IPR019692">
    <property type="entry name" value="CFP-6_PH"/>
</dbReference>
<dbReference type="Proteomes" id="UP001500618">
    <property type="component" value="Unassembled WGS sequence"/>
</dbReference>
<reference evidence="2 3" key="1">
    <citation type="journal article" date="2019" name="Int. J. Syst. Evol. Microbiol.">
        <title>The Global Catalogue of Microorganisms (GCM) 10K type strain sequencing project: providing services to taxonomists for standard genome sequencing and annotation.</title>
        <authorList>
            <consortium name="The Broad Institute Genomics Platform"/>
            <consortium name="The Broad Institute Genome Sequencing Center for Infectious Disease"/>
            <person name="Wu L."/>
            <person name="Ma J."/>
        </authorList>
    </citation>
    <scope>NUCLEOTIDE SEQUENCE [LARGE SCALE GENOMIC DNA]</scope>
    <source>
        <strain evidence="2 3">JCM 14718</strain>
    </source>
</reference>